<dbReference type="PROSITE" id="PS50885">
    <property type="entry name" value="HAMP"/>
    <property type="match status" value="1"/>
</dbReference>
<name>V2RK98_9BACT</name>
<dbReference type="Pfam" id="PF00672">
    <property type="entry name" value="HAMP"/>
    <property type="match status" value="1"/>
</dbReference>
<keyword evidence="5" id="KW-1185">Reference proteome</keyword>
<accession>V2RK98</accession>
<dbReference type="GO" id="GO:0016020">
    <property type="term" value="C:membrane"/>
    <property type="evidence" value="ECO:0007669"/>
    <property type="project" value="UniProtKB-SubCell"/>
</dbReference>
<dbReference type="OrthoDB" id="2489132at2"/>
<sequence>MNKIHLSLRAKLLIVSAAALIMTVLVLISFNYFSMHTNFMNLYKSIQNRVTDNIAAILGKDFDGYTSGITMLAKSMNGSTPEYLVRRYKTAFEETKNTLGVSNIMAAFDDGTFYSVNDLKLGADYDHRVRDWYKNGLNYNGVFVSKAYTDQVRPDVLCITISHPITAENGVKGLITFDVYLDFTELYKKMANSAVEGKFYLVESDTRIISASESDILTKRADSVFAKELGDFLKGVINGSVSSDSYVSYISRSGDTRMATVYKIPDYDLYIFYTISSSLVTKQIRTVALKSTVFGLILLAVSLFIVLFILRISLNSLTVFQQQITKAAEGRDLTTRIEAKTDDELGQIAKGVNIFIASMESVIKEVRDSVEEVASSNNQLAATMEELSTTFDNQAHQVSEMVDGMGQISNISKNTSNALETNMQFLETTADNTRKEAENLDDVSCDMGDIEKDTISLSETIRHLSESSAQIGNILNVINDIANQTNLLALNAAIEAARAGEAGRGFAVVADEVRKLAERTQHAIGEVETIINELSKDSENASNAMNKSVTSVQEGASNIQSVTGEIKRAVEDVTNLYNDMKPISQSVSDQYVTIQSVVDNAQVVAAGIEESNAAVNEVNNTVSHLQQRTERLKNLIEQFKV</sequence>
<dbReference type="CDD" id="cd11386">
    <property type="entry name" value="MCP_signal"/>
    <property type="match status" value="1"/>
</dbReference>
<dbReference type="InterPro" id="IPR004089">
    <property type="entry name" value="MCPsignal_dom"/>
</dbReference>
<protein>
    <submittedName>
        <fullName evidence="4">Methyl-accepting chemotaxis protein McpB</fullName>
    </submittedName>
</protein>
<dbReference type="GO" id="GO:0006935">
    <property type="term" value="P:chemotaxis"/>
    <property type="evidence" value="ECO:0007669"/>
    <property type="project" value="UniProtKB-ARBA"/>
</dbReference>
<dbReference type="AlphaFoldDB" id="V2RK98"/>
<dbReference type="Gene3D" id="1.10.287.950">
    <property type="entry name" value="Methyl-accepting chemotaxis protein"/>
    <property type="match status" value="1"/>
</dbReference>
<evidence type="ECO:0000256" key="3">
    <source>
        <dbReference type="ARBA" id="ARBA00029447"/>
    </source>
</evidence>
<dbReference type="EMBL" id="CP097562">
    <property type="protein sequence ID" value="USF24596.1"/>
    <property type="molecule type" value="Genomic_DNA"/>
</dbReference>
<dbReference type="KEGG" id="msch:N508_001685"/>
<organism evidence="4 5">
    <name type="scientific">Mucispirillum schaedleri ASF457</name>
    <dbReference type="NCBI Taxonomy" id="1379858"/>
    <lineage>
        <taxon>Bacteria</taxon>
        <taxon>Pseudomonadati</taxon>
        <taxon>Deferribacterota</taxon>
        <taxon>Deferribacteres</taxon>
        <taxon>Deferribacterales</taxon>
        <taxon>Mucispirillaceae</taxon>
        <taxon>Mucispirillum</taxon>
    </lineage>
</organism>
<dbReference type="SMART" id="SM00283">
    <property type="entry name" value="MA"/>
    <property type="match status" value="1"/>
</dbReference>
<dbReference type="SMART" id="SM00304">
    <property type="entry name" value="HAMP"/>
    <property type="match status" value="1"/>
</dbReference>
<dbReference type="InterPro" id="IPR003660">
    <property type="entry name" value="HAMP_dom"/>
</dbReference>
<dbReference type="Gene3D" id="3.30.450.20">
    <property type="entry name" value="PAS domain"/>
    <property type="match status" value="2"/>
</dbReference>
<evidence type="ECO:0000313" key="4">
    <source>
        <dbReference type="EMBL" id="USF24596.1"/>
    </source>
</evidence>
<dbReference type="Pfam" id="PF00015">
    <property type="entry name" value="MCPsignal"/>
    <property type="match status" value="1"/>
</dbReference>
<reference evidence="4" key="3">
    <citation type="submission" date="2022-06" db="EMBL/GenBank/DDBJ databases">
        <title>Resources to Facilitate Use of the Altered Schaedler Flora (ASF) Mouse Model to Study Microbiome Function.</title>
        <authorList>
            <person name="Proctor A."/>
            <person name="Parvinroo S."/>
            <person name="Richie T."/>
            <person name="Jia X."/>
            <person name="Lee S.T.M."/>
            <person name="Karp P.D."/>
            <person name="Paley S."/>
            <person name="Kostic A.D."/>
            <person name="Pierre J.F."/>
            <person name="Wannemuehler M.J."/>
            <person name="Phillips G.J."/>
        </authorList>
    </citation>
    <scope>NUCLEOTIDE SEQUENCE</scope>
    <source>
        <strain evidence="4">ASF457</strain>
    </source>
</reference>
<comment type="subcellular location">
    <subcellularLocation>
        <location evidence="1">Membrane</location>
    </subcellularLocation>
</comment>
<proteinExistence type="inferred from homology"/>
<gene>
    <name evidence="4" type="primary">mcpB_1</name>
    <name evidence="4" type="ORF">N508_001685</name>
</gene>
<dbReference type="Pfam" id="PF22673">
    <property type="entry name" value="MCP-like_PDC_1"/>
    <property type="match status" value="1"/>
</dbReference>
<evidence type="ECO:0000256" key="1">
    <source>
        <dbReference type="ARBA" id="ARBA00004370"/>
    </source>
</evidence>
<dbReference type="CDD" id="cd12913">
    <property type="entry name" value="PDC1_MCP_like"/>
    <property type="match status" value="1"/>
</dbReference>
<dbReference type="Proteomes" id="UP000017429">
    <property type="component" value="Chromosome"/>
</dbReference>
<dbReference type="CDD" id="cd06225">
    <property type="entry name" value="HAMP"/>
    <property type="match status" value="1"/>
</dbReference>
<reference evidence="4" key="2">
    <citation type="submission" date="2022-05" db="EMBL/GenBank/DDBJ databases">
        <authorList>
            <person name="Proctor A.L."/>
            <person name="Phillips G.J."/>
            <person name="Wannemuehler M.J."/>
        </authorList>
    </citation>
    <scope>NUCLEOTIDE SEQUENCE</scope>
    <source>
        <strain evidence="4">ASF457</strain>
    </source>
</reference>
<dbReference type="FunFam" id="1.10.287.950:FF:000001">
    <property type="entry name" value="Methyl-accepting chemotaxis sensory transducer"/>
    <property type="match status" value="1"/>
</dbReference>
<comment type="similarity">
    <text evidence="3">Belongs to the methyl-accepting chemotaxis (MCP) protein family.</text>
</comment>
<dbReference type="GO" id="GO:0007165">
    <property type="term" value="P:signal transduction"/>
    <property type="evidence" value="ECO:0007669"/>
    <property type="project" value="UniProtKB-KW"/>
</dbReference>
<dbReference type="PANTHER" id="PTHR32089">
    <property type="entry name" value="METHYL-ACCEPTING CHEMOTAXIS PROTEIN MCPB"/>
    <property type="match status" value="1"/>
</dbReference>
<dbReference type="PROSITE" id="PS50111">
    <property type="entry name" value="CHEMOTAXIS_TRANSDUC_2"/>
    <property type="match status" value="1"/>
</dbReference>
<dbReference type="PANTHER" id="PTHR32089:SF112">
    <property type="entry name" value="LYSOZYME-LIKE PROTEIN-RELATED"/>
    <property type="match status" value="1"/>
</dbReference>
<dbReference type="RefSeq" id="WP_023275968.1">
    <property type="nucleotide sequence ID" value="NZ_CP097562.1"/>
</dbReference>
<dbReference type="SUPFAM" id="SSF58104">
    <property type="entry name" value="Methyl-accepting chemotaxis protein (MCP) signaling domain"/>
    <property type="match status" value="1"/>
</dbReference>
<dbReference type="eggNOG" id="COG0840">
    <property type="taxonomic scope" value="Bacteria"/>
</dbReference>
<evidence type="ECO:0000313" key="5">
    <source>
        <dbReference type="Proteomes" id="UP000017429"/>
    </source>
</evidence>
<evidence type="ECO:0000256" key="2">
    <source>
        <dbReference type="ARBA" id="ARBA00023224"/>
    </source>
</evidence>
<reference evidence="4" key="1">
    <citation type="journal article" date="2014" name="Genome Announc.">
        <title>Draft genome sequences of the altered schaedler flora, a defined bacterial community from gnotobiotic mice.</title>
        <authorList>
            <person name="Wannemuehler M.J."/>
            <person name="Overstreet A.M."/>
            <person name="Ward D.V."/>
            <person name="Phillips G.J."/>
        </authorList>
    </citation>
    <scope>NUCLEOTIDE SEQUENCE</scope>
    <source>
        <strain evidence="4">ASF457</strain>
    </source>
</reference>
<keyword evidence="2" id="KW-0807">Transducer</keyword>